<reference evidence="3 4" key="1">
    <citation type="submission" date="2018-03" db="EMBL/GenBank/DDBJ databases">
        <title>Characteristics and genome of n-alkane degrading marine bacteria Gordonia iterans isolated from crude oil contaminated in Tae-an, South Korea.</title>
        <authorList>
            <person name="Lee S.-S."/>
            <person name="Kim H."/>
        </authorList>
    </citation>
    <scope>NUCLEOTIDE SEQUENCE [LARGE SCALE GENOMIC DNA]</scope>
    <source>
        <strain evidence="3 4">Co17</strain>
    </source>
</reference>
<dbReference type="EMBL" id="CP027433">
    <property type="protein sequence ID" value="AVM01714.1"/>
    <property type="molecule type" value="Genomic_DNA"/>
</dbReference>
<proteinExistence type="predicted"/>
<evidence type="ECO:0000259" key="1">
    <source>
        <dbReference type="Pfam" id="PF13622"/>
    </source>
</evidence>
<dbReference type="SUPFAM" id="SSF54637">
    <property type="entry name" value="Thioesterase/thiol ester dehydrase-isomerase"/>
    <property type="match status" value="2"/>
</dbReference>
<evidence type="ECO:0000313" key="3">
    <source>
        <dbReference type="EMBL" id="AVM01714.1"/>
    </source>
</evidence>
<feature type="domain" description="Acyl-CoA thioesterase-like C-terminal" evidence="2">
    <location>
        <begin position="153"/>
        <end position="285"/>
    </location>
</feature>
<protein>
    <submittedName>
        <fullName evidence="3">Thioesterase family protein</fullName>
    </submittedName>
</protein>
<keyword evidence="4" id="KW-1185">Reference proteome</keyword>
<dbReference type="Proteomes" id="UP000239814">
    <property type="component" value="Chromosome"/>
</dbReference>
<organism evidence="3 4">
    <name type="scientific">Gordonia iterans</name>
    <dbReference type="NCBI Taxonomy" id="1004901"/>
    <lineage>
        <taxon>Bacteria</taxon>
        <taxon>Bacillati</taxon>
        <taxon>Actinomycetota</taxon>
        <taxon>Actinomycetes</taxon>
        <taxon>Mycobacteriales</taxon>
        <taxon>Gordoniaceae</taxon>
        <taxon>Gordonia</taxon>
    </lineage>
</organism>
<dbReference type="KEGG" id="git:C6V83_17070"/>
<dbReference type="InterPro" id="IPR049450">
    <property type="entry name" value="ACOT8-like_C"/>
</dbReference>
<dbReference type="Pfam" id="PF20789">
    <property type="entry name" value="4HBT_3C"/>
    <property type="match status" value="1"/>
</dbReference>
<evidence type="ECO:0000259" key="2">
    <source>
        <dbReference type="Pfam" id="PF20789"/>
    </source>
</evidence>
<sequence length="289" mass="30822">MSTALADLLDFTVVDRSTEEGIVRYRGVIPDVFTIGPKVHGGSVQMMVSHVARRALGELAAGDDVVRLGDVTALAVASDYLAAPDPAELDFAVRIVKRGRTVSLARVDVTQGGRSMVTSTVTLGRLDAGEPRHREPTLLDDLSPVPDENALGLEGTPLGEVMHLAPAVDLAIDPDWFPALRGQTGPPVTRGWIRVKDAGAQPTGLDREFPVLVCDISPPVVMNLGLFGWAPTVQLTTYVRRRPQPGWLRFAANSTEVGRGMFAEDHVVVDEAGALVAQSRQLALIPSGA</sequence>
<evidence type="ECO:0000313" key="4">
    <source>
        <dbReference type="Proteomes" id="UP000239814"/>
    </source>
</evidence>
<dbReference type="Pfam" id="PF13622">
    <property type="entry name" value="4HBT_3"/>
    <property type="match status" value="1"/>
</dbReference>
<accession>A0A2S0KJ58</accession>
<gene>
    <name evidence="3" type="ORF">C6V83_17070</name>
</gene>
<name>A0A2S0KJ58_9ACTN</name>
<dbReference type="AlphaFoldDB" id="A0A2S0KJ58"/>
<dbReference type="PANTHER" id="PTHR38110:SF1">
    <property type="entry name" value="THIOESTERASE DOMAIN-CONTAINING PROTEIN"/>
    <property type="match status" value="1"/>
</dbReference>
<dbReference type="OrthoDB" id="5418286at2"/>
<feature type="domain" description="Acyl-CoA thioesterase-like N-terminal HotDog" evidence="1">
    <location>
        <begin position="30"/>
        <end position="123"/>
    </location>
</feature>
<dbReference type="InterPro" id="IPR029069">
    <property type="entry name" value="HotDog_dom_sf"/>
</dbReference>
<dbReference type="Gene3D" id="2.40.160.210">
    <property type="entry name" value="Acyl-CoA thioesterase, double hotdog domain"/>
    <property type="match status" value="1"/>
</dbReference>
<dbReference type="InterPro" id="IPR042171">
    <property type="entry name" value="Acyl-CoA_hotdog"/>
</dbReference>
<dbReference type="RefSeq" id="WP_105943417.1">
    <property type="nucleotide sequence ID" value="NZ_CP027433.1"/>
</dbReference>
<dbReference type="InterPro" id="IPR052389">
    <property type="entry name" value="Sec_Metab_Biosynth-Assoc"/>
</dbReference>
<dbReference type="InterPro" id="IPR049449">
    <property type="entry name" value="TesB_ACOT8-like_N"/>
</dbReference>
<dbReference type="PANTHER" id="PTHR38110">
    <property type="entry name" value="CHROMOSOME 23, WHOLE GENOME SHOTGUN SEQUENCE"/>
    <property type="match status" value="1"/>
</dbReference>